<name>B7K5B9_RIPO1</name>
<dbReference type="STRING" id="41431.PCC8801_4006"/>
<protein>
    <submittedName>
        <fullName evidence="1">Uncharacterized protein</fullName>
    </submittedName>
</protein>
<dbReference type="HOGENOM" id="CLU_719090_0_0_3"/>
<evidence type="ECO:0000313" key="1">
    <source>
        <dbReference type="EMBL" id="ACK67945.1"/>
    </source>
</evidence>
<dbReference type="AlphaFoldDB" id="B7K5B9"/>
<evidence type="ECO:0000313" key="2">
    <source>
        <dbReference type="Proteomes" id="UP000008204"/>
    </source>
</evidence>
<keyword evidence="2" id="KW-1185">Reference proteome</keyword>
<dbReference type="KEGG" id="cyp:PCC8801_4006"/>
<proteinExistence type="predicted"/>
<accession>B7K5B9</accession>
<dbReference type="EMBL" id="CP001287">
    <property type="protein sequence ID" value="ACK67945.1"/>
    <property type="molecule type" value="Genomic_DNA"/>
</dbReference>
<organism evidence="1 2">
    <name type="scientific">Rippkaea orientalis (strain PCC 8801 / RF-1)</name>
    <name type="common">Cyanothece sp. (strain PCC 8801)</name>
    <dbReference type="NCBI Taxonomy" id="41431"/>
    <lineage>
        <taxon>Bacteria</taxon>
        <taxon>Bacillati</taxon>
        <taxon>Cyanobacteriota</taxon>
        <taxon>Cyanophyceae</taxon>
        <taxon>Oscillatoriophycideae</taxon>
        <taxon>Chroococcales</taxon>
        <taxon>Aphanothecaceae</taxon>
        <taxon>Rippkaea</taxon>
        <taxon>Rippkaea orientalis</taxon>
    </lineage>
</organism>
<dbReference type="RefSeq" id="WP_012597199.1">
    <property type="nucleotide sequence ID" value="NC_011726.1"/>
</dbReference>
<reference evidence="2" key="1">
    <citation type="journal article" date="2011" name="MBio">
        <title>Novel metabolic attributes of the genus Cyanothece, comprising a group of unicellular nitrogen-fixing Cyanobacteria.</title>
        <authorList>
            <person name="Bandyopadhyay A."/>
            <person name="Elvitigala T."/>
            <person name="Welsh E."/>
            <person name="Stockel J."/>
            <person name="Liberton M."/>
            <person name="Min H."/>
            <person name="Sherman L.A."/>
            <person name="Pakrasi H.B."/>
        </authorList>
    </citation>
    <scope>NUCLEOTIDE SEQUENCE [LARGE SCALE GENOMIC DNA]</scope>
    <source>
        <strain evidence="2">PCC 8801</strain>
    </source>
</reference>
<sequence>MNNQFDDLDKMRKFIELNKMLNNNRYTLGFPEQAKLLSSTSDVNKFKFPLNIEKSISLSPQILKQIQFDTMLVSKTINKQLESYSKMISDLKNFSVNFDINLTQKLLAPSRVYTEFATKTINKLQSNDDLRIKIALEASLHLAGDQLSNHTDILSKIITTSKKNESSFLNNEDEQIIIPTNDLILFDVQQDELINIVQEKDYEDEASLIQDCVILKTENMAIDILKLIVLCNESMTYLGCAEIFKPTTRILEAYIYLPLLIPQDKPSFANLIDYLYWIFYEGAGKDNLRFFNNQGGVLDKDQDCDFIWCIKFLRNKWLSHDPDHGTPSEIRKSKKDLLDKLNWLGLKHIPTTDEHFRFLHRRLLEEGVNFLSQLIEKLQQTAIE</sequence>
<dbReference type="OrthoDB" id="10007421at2"/>
<dbReference type="Proteomes" id="UP000008204">
    <property type="component" value="Chromosome"/>
</dbReference>
<gene>
    <name evidence="1" type="ordered locus">PCC8801_4006</name>
</gene>